<reference evidence="10 11" key="1">
    <citation type="submission" date="2022-02" db="EMBL/GenBank/DDBJ databases">
        <title>Paenibacillus sp. MBLB1776 Whole Genome Shotgun Sequencing.</title>
        <authorList>
            <person name="Hwang C.Y."/>
            <person name="Cho E.-S."/>
            <person name="Seo M.-J."/>
        </authorList>
    </citation>
    <scope>NUCLEOTIDE SEQUENCE [LARGE SCALE GENOMIC DNA]</scope>
    <source>
        <strain evidence="10 11">MBLB1776</strain>
    </source>
</reference>
<comment type="similarity">
    <text evidence="2">Belongs to the GerABKC lipoprotein family.</text>
</comment>
<keyword evidence="5" id="KW-0472">Membrane</keyword>
<evidence type="ECO:0000256" key="3">
    <source>
        <dbReference type="ARBA" id="ARBA00022544"/>
    </source>
</evidence>
<dbReference type="InterPro" id="IPR046953">
    <property type="entry name" value="Spore_GerAC-like_C"/>
</dbReference>
<evidence type="ECO:0000256" key="4">
    <source>
        <dbReference type="ARBA" id="ARBA00022729"/>
    </source>
</evidence>
<keyword evidence="7" id="KW-0449">Lipoprotein</keyword>
<keyword evidence="3" id="KW-0309">Germination</keyword>
<evidence type="ECO:0000256" key="2">
    <source>
        <dbReference type="ARBA" id="ARBA00007886"/>
    </source>
</evidence>
<name>A0AA96RE21_9BACL</name>
<feature type="domain" description="Spore germination GerAC-like C-terminal" evidence="8">
    <location>
        <begin position="224"/>
        <end position="391"/>
    </location>
</feature>
<evidence type="ECO:0000313" key="11">
    <source>
        <dbReference type="Proteomes" id="UP001305702"/>
    </source>
</evidence>
<evidence type="ECO:0000256" key="6">
    <source>
        <dbReference type="ARBA" id="ARBA00023139"/>
    </source>
</evidence>
<proteinExistence type="inferred from homology"/>
<evidence type="ECO:0000259" key="8">
    <source>
        <dbReference type="Pfam" id="PF05504"/>
    </source>
</evidence>
<dbReference type="Pfam" id="PF25198">
    <property type="entry name" value="Spore_GerAC_N"/>
    <property type="match status" value="1"/>
</dbReference>
<dbReference type="RefSeq" id="WP_315604181.1">
    <property type="nucleotide sequence ID" value="NZ_CP130318.1"/>
</dbReference>
<dbReference type="InterPro" id="IPR057336">
    <property type="entry name" value="GerAC_N"/>
</dbReference>
<dbReference type="PANTHER" id="PTHR35789:SF1">
    <property type="entry name" value="SPORE GERMINATION PROTEIN B3"/>
    <property type="match status" value="1"/>
</dbReference>
<evidence type="ECO:0000256" key="7">
    <source>
        <dbReference type="ARBA" id="ARBA00023288"/>
    </source>
</evidence>
<dbReference type="GO" id="GO:0009847">
    <property type="term" value="P:spore germination"/>
    <property type="evidence" value="ECO:0007669"/>
    <property type="project" value="InterPro"/>
</dbReference>
<keyword evidence="4" id="KW-0732">Signal</keyword>
<accession>A0AA96RE21</accession>
<protein>
    <submittedName>
        <fullName evidence="10">Ger(X)C family spore germination protein</fullName>
    </submittedName>
</protein>
<dbReference type="Pfam" id="PF05504">
    <property type="entry name" value="Spore_GerAC"/>
    <property type="match status" value="1"/>
</dbReference>
<dbReference type="NCBIfam" id="TIGR02887">
    <property type="entry name" value="spore_ger_x_C"/>
    <property type="match status" value="1"/>
</dbReference>
<dbReference type="EMBL" id="CP130318">
    <property type="protein sequence ID" value="WNQ10407.1"/>
    <property type="molecule type" value="Genomic_DNA"/>
</dbReference>
<evidence type="ECO:0000256" key="5">
    <source>
        <dbReference type="ARBA" id="ARBA00023136"/>
    </source>
</evidence>
<dbReference type="InterPro" id="IPR008844">
    <property type="entry name" value="Spore_GerAC-like"/>
</dbReference>
<evidence type="ECO:0000259" key="9">
    <source>
        <dbReference type="Pfam" id="PF25198"/>
    </source>
</evidence>
<organism evidence="10 11">
    <name type="scientific">Paenibacillus aurantius</name>
    <dbReference type="NCBI Taxonomy" id="2918900"/>
    <lineage>
        <taxon>Bacteria</taxon>
        <taxon>Bacillati</taxon>
        <taxon>Bacillota</taxon>
        <taxon>Bacilli</taxon>
        <taxon>Bacillales</taxon>
        <taxon>Paenibacillaceae</taxon>
        <taxon>Paenibacillus</taxon>
    </lineage>
</organism>
<dbReference type="AlphaFoldDB" id="A0AA96RE21"/>
<dbReference type="PANTHER" id="PTHR35789">
    <property type="entry name" value="SPORE GERMINATION PROTEIN B3"/>
    <property type="match status" value="1"/>
</dbReference>
<dbReference type="Gene3D" id="3.30.300.210">
    <property type="entry name" value="Nutrient germinant receptor protein C, domain 3"/>
    <property type="match status" value="1"/>
</dbReference>
<evidence type="ECO:0000313" key="10">
    <source>
        <dbReference type="EMBL" id="WNQ10407.1"/>
    </source>
</evidence>
<dbReference type="Proteomes" id="UP001305702">
    <property type="component" value="Chromosome"/>
</dbReference>
<dbReference type="KEGG" id="paun:MJA45_22715"/>
<feature type="domain" description="Spore germination protein N-terminal" evidence="9">
    <location>
        <begin position="25"/>
        <end position="197"/>
    </location>
</feature>
<dbReference type="PROSITE" id="PS51257">
    <property type="entry name" value="PROKAR_LIPOPROTEIN"/>
    <property type="match status" value="1"/>
</dbReference>
<evidence type="ECO:0000256" key="1">
    <source>
        <dbReference type="ARBA" id="ARBA00004635"/>
    </source>
</evidence>
<dbReference type="GO" id="GO:0016020">
    <property type="term" value="C:membrane"/>
    <property type="evidence" value="ECO:0007669"/>
    <property type="project" value="UniProtKB-SubCell"/>
</dbReference>
<sequence length="404" mass="44690">MIKKGLRLFVLLSLLTPLLTGCWSRRELDMLAISSAFGLDKEGDRYQVSVQIVNPGAVASKKNGSGRAPVVTYRTDGRSVLEAIRRMTTEAPRKIYGAHLRVIVLGENLAKEGIAQALDLLFRDQEVRGDFYIVITKGVSVQTVLQTMTTLEPIPANDLFTSLEMSEKAWAATGSITLDDLVSDIVSKGKEPVLTGVQVRGNREKGISKENTEKARSDAILAYSGMAAFRKDKLVGWLSENESKGFNYSQGQVRSTLVTVPCPSGEKSPDNMGIQVVRTKRKLKARMENGRPVIDLAIKGDAIVSESGCKADLSKLETLAALEQETDKDITEKIEKALTRARKLKTDIFGFGEVIHRSYPAYWKGVKDQWDKEFPELPVRVKVDIAIKRTGESIQSIEQKMRAD</sequence>
<keyword evidence="6" id="KW-0564">Palmitate</keyword>
<gene>
    <name evidence="10" type="ORF">MJA45_22715</name>
</gene>
<keyword evidence="11" id="KW-1185">Reference proteome</keyword>
<comment type="subcellular location">
    <subcellularLocation>
        <location evidence="1">Membrane</location>
        <topology evidence="1">Lipid-anchor</topology>
    </subcellularLocation>
</comment>
<dbReference type="InterPro" id="IPR038501">
    <property type="entry name" value="Spore_GerAC_C_sf"/>
</dbReference>